<comment type="caution">
    <text evidence="2">The sequence shown here is derived from an EMBL/GenBank/DDBJ whole genome shotgun (WGS) entry which is preliminary data.</text>
</comment>
<reference evidence="2 3" key="1">
    <citation type="journal article" date="2019" name="Sci. Rep.">
        <title>Orb-weaving spider Araneus ventricosus genome elucidates the spidroin gene catalogue.</title>
        <authorList>
            <person name="Kono N."/>
            <person name="Nakamura H."/>
            <person name="Ohtoshi R."/>
            <person name="Moran D.A.P."/>
            <person name="Shinohara A."/>
            <person name="Yoshida Y."/>
            <person name="Fujiwara M."/>
            <person name="Mori M."/>
            <person name="Tomita M."/>
            <person name="Arakawa K."/>
        </authorList>
    </citation>
    <scope>NUCLEOTIDE SEQUENCE [LARGE SCALE GENOMIC DNA]</scope>
</reference>
<sequence>MLFYSFLLSAVVIRPALLRTYLQIQIWLGQVMNPLNLGWQTNKHGLARITTIEAPVSQSLLMAIFGKSAKGSKSTCSCRKSGSSARQFVRAAKGIHGLMLQLKLMNKYFK</sequence>
<dbReference type="EMBL" id="BGPR01000071">
    <property type="protein sequence ID" value="GBL90438.1"/>
    <property type="molecule type" value="Genomic_DNA"/>
</dbReference>
<dbReference type="Proteomes" id="UP000499080">
    <property type="component" value="Unassembled WGS sequence"/>
</dbReference>
<gene>
    <name evidence="2" type="ORF">AVEN_178863_1</name>
</gene>
<evidence type="ECO:0008006" key="4">
    <source>
        <dbReference type="Google" id="ProtNLM"/>
    </source>
</evidence>
<feature type="signal peptide" evidence="1">
    <location>
        <begin position="1"/>
        <end position="18"/>
    </location>
</feature>
<evidence type="ECO:0000313" key="2">
    <source>
        <dbReference type="EMBL" id="GBL90438.1"/>
    </source>
</evidence>
<dbReference type="OrthoDB" id="7046085at2759"/>
<proteinExistence type="predicted"/>
<keyword evidence="3" id="KW-1185">Reference proteome</keyword>
<organism evidence="2 3">
    <name type="scientific">Araneus ventricosus</name>
    <name type="common">Orbweaver spider</name>
    <name type="synonym">Epeira ventricosa</name>
    <dbReference type="NCBI Taxonomy" id="182803"/>
    <lineage>
        <taxon>Eukaryota</taxon>
        <taxon>Metazoa</taxon>
        <taxon>Ecdysozoa</taxon>
        <taxon>Arthropoda</taxon>
        <taxon>Chelicerata</taxon>
        <taxon>Arachnida</taxon>
        <taxon>Araneae</taxon>
        <taxon>Araneomorphae</taxon>
        <taxon>Entelegynae</taxon>
        <taxon>Araneoidea</taxon>
        <taxon>Araneidae</taxon>
        <taxon>Araneus</taxon>
    </lineage>
</organism>
<evidence type="ECO:0000313" key="3">
    <source>
        <dbReference type="Proteomes" id="UP000499080"/>
    </source>
</evidence>
<protein>
    <recommendedName>
        <fullName evidence="4">Secreted protein</fullName>
    </recommendedName>
</protein>
<evidence type="ECO:0000256" key="1">
    <source>
        <dbReference type="SAM" id="SignalP"/>
    </source>
</evidence>
<accession>A0A4Y2BEH0</accession>
<name>A0A4Y2BEH0_ARAVE</name>
<feature type="chain" id="PRO_5021208497" description="Secreted protein" evidence="1">
    <location>
        <begin position="19"/>
        <end position="110"/>
    </location>
</feature>
<dbReference type="AlphaFoldDB" id="A0A4Y2BEH0"/>
<keyword evidence="1" id="KW-0732">Signal</keyword>